<sequence>MDRCSIFFVINVYILSNLLIGIIKDLEQIIMLNIKTGTGGMFV</sequence>
<proteinExistence type="predicted"/>
<gene>
    <name evidence="2" type="ORF">EDD79_100246</name>
</gene>
<keyword evidence="1" id="KW-0472">Membrane</keyword>
<dbReference type="EMBL" id="SLYC01000002">
    <property type="protein sequence ID" value="TCQ07050.1"/>
    <property type="molecule type" value="Genomic_DNA"/>
</dbReference>
<organism evidence="2 3">
    <name type="scientific">Serpentinicella alkaliphila</name>
    <dbReference type="NCBI Taxonomy" id="1734049"/>
    <lineage>
        <taxon>Bacteria</taxon>
        <taxon>Bacillati</taxon>
        <taxon>Bacillota</taxon>
        <taxon>Clostridia</taxon>
        <taxon>Peptostreptococcales</taxon>
        <taxon>Natronincolaceae</taxon>
        <taxon>Serpentinicella</taxon>
    </lineage>
</organism>
<dbReference type="AlphaFoldDB" id="A0A4R2TT27"/>
<keyword evidence="1" id="KW-0812">Transmembrane</keyword>
<evidence type="ECO:0000313" key="3">
    <source>
        <dbReference type="Proteomes" id="UP000295504"/>
    </source>
</evidence>
<name>A0A4R2TT27_9FIRM</name>
<keyword evidence="3" id="KW-1185">Reference proteome</keyword>
<evidence type="ECO:0000313" key="2">
    <source>
        <dbReference type="EMBL" id="TCQ07050.1"/>
    </source>
</evidence>
<evidence type="ECO:0000256" key="1">
    <source>
        <dbReference type="SAM" id="Phobius"/>
    </source>
</evidence>
<dbReference type="Proteomes" id="UP000295504">
    <property type="component" value="Unassembled WGS sequence"/>
</dbReference>
<protein>
    <submittedName>
        <fullName evidence="2">Uncharacterized protein</fullName>
    </submittedName>
</protein>
<reference evidence="2 3" key="1">
    <citation type="submission" date="2019-03" db="EMBL/GenBank/DDBJ databases">
        <title>Genomic Encyclopedia of Type Strains, Phase IV (KMG-IV): sequencing the most valuable type-strain genomes for metagenomic binning, comparative biology and taxonomic classification.</title>
        <authorList>
            <person name="Goeker M."/>
        </authorList>
    </citation>
    <scope>NUCLEOTIDE SEQUENCE [LARGE SCALE GENOMIC DNA]</scope>
    <source>
        <strain evidence="2 3">DSM 100013</strain>
    </source>
</reference>
<keyword evidence="1" id="KW-1133">Transmembrane helix</keyword>
<comment type="caution">
    <text evidence="2">The sequence shown here is derived from an EMBL/GenBank/DDBJ whole genome shotgun (WGS) entry which is preliminary data.</text>
</comment>
<feature type="transmembrane region" description="Helical" evidence="1">
    <location>
        <begin position="6"/>
        <end position="23"/>
    </location>
</feature>
<accession>A0A4R2TT27</accession>